<evidence type="ECO:0000256" key="2">
    <source>
        <dbReference type="ARBA" id="ARBA00008520"/>
    </source>
</evidence>
<dbReference type="InterPro" id="IPR050490">
    <property type="entry name" value="Bact_solute-bd_prot1"/>
</dbReference>
<keyword evidence="3" id="KW-0813">Transport</keyword>
<name>A0A841R9T3_9SPIO</name>
<evidence type="ECO:0000256" key="1">
    <source>
        <dbReference type="ARBA" id="ARBA00004418"/>
    </source>
</evidence>
<keyword evidence="4" id="KW-1185">Reference proteome</keyword>
<accession>A0A841R9T3</accession>
<gene>
    <name evidence="3" type="ORF">HNR50_001655</name>
</gene>
<comment type="subcellular location">
    <subcellularLocation>
        <location evidence="1">Periplasm</location>
    </subcellularLocation>
</comment>
<dbReference type="AlphaFoldDB" id="A0A841R9T3"/>
<dbReference type="InterPro" id="IPR006059">
    <property type="entry name" value="SBP"/>
</dbReference>
<dbReference type="Pfam" id="PF01547">
    <property type="entry name" value="SBP_bac_1"/>
    <property type="match status" value="1"/>
</dbReference>
<dbReference type="Gene3D" id="3.40.190.10">
    <property type="entry name" value="Periplasmic binding protein-like II"/>
    <property type="match status" value="2"/>
</dbReference>
<dbReference type="CDD" id="cd13585">
    <property type="entry name" value="PBP2_TMBP_like"/>
    <property type="match status" value="1"/>
</dbReference>
<organism evidence="3 4">
    <name type="scientific">Spirochaeta isovalerica</name>
    <dbReference type="NCBI Taxonomy" id="150"/>
    <lineage>
        <taxon>Bacteria</taxon>
        <taxon>Pseudomonadati</taxon>
        <taxon>Spirochaetota</taxon>
        <taxon>Spirochaetia</taxon>
        <taxon>Spirochaetales</taxon>
        <taxon>Spirochaetaceae</taxon>
        <taxon>Spirochaeta</taxon>
    </lineage>
</organism>
<reference evidence="3 4" key="1">
    <citation type="submission" date="2020-08" db="EMBL/GenBank/DDBJ databases">
        <title>Genomic Encyclopedia of Type Strains, Phase IV (KMG-IV): sequencing the most valuable type-strain genomes for metagenomic binning, comparative biology and taxonomic classification.</title>
        <authorList>
            <person name="Goeker M."/>
        </authorList>
    </citation>
    <scope>NUCLEOTIDE SEQUENCE [LARGE SCALE GENOMIC DNA]</scope>
    <source>
        <strain evidence="3 4">DSM 2461</strain>
    </source>
</reference>
<dbReference type="SUPFAM" id="SSF53850">
    <property type="entry name" value="Periplasmic binding protein-like II"/>
    <property type="match status" value="1"/>
</dbReference>
<dbReference type="PANTHER" id="PTHR43649:SF12">
    <property type="entry name" value="DIACETYLCHITOBIOSE BINDING PROTEIN DASA"/>
    <property type="match status" value="1"/>
</dbReference>
<dbReference type="GO" id="GO:0042597">
    <property type="term" value="C:periplasmic space"/>
    <property type="evidence" value="ECO:0007669"/>
    <property type="project" value="UniProtKB-SubCell"/>
</dbReference>
<dbReference type="PANTHER" id="PTHR43649">
    <property type="entry name" value="ARABINOSE-BINDING PROTEIN-RELATED"/>
    <property type="match status" value="1"/>
</dbReference>
<evidence type="ECO:0000313" key="3">
    <source>
        <dbReference type="EMBL" id="MBB6479997.1"/>
    </source>
</evidence>
<comment type="similarity">
    <text evidence="2">Belongs to the bacterial solute-binding protein 1 family.</text>
</comment>
<comment type="caution">
    <text evidence="3">The sequence shown here is derived from an EMBL/GenBank/DDBJ whole genome shotgun (WGS) entry which is preliminary data.</text>
</comment>
<dbReference type="Proteomes" id="UP000587760">
    <property type="component" value="Unassembled WGS sequence"/>
</dbReference>
<proteinExistence type="inferred from homology"/>
<sequence>MIVKKAALIIIVPVLFFGALFVFRTSVRGETGGTSSDEVSPEFNWRSQSGTKLNVMLNLHPWVEIIEPILPEFEALTGIDVEISIYPEDQLRAKRKIEMVSGVSDVDVFMIMPGHSLTLYERSGWISSLDDLIDDPTLTNPDFRKDDFFPAALEAGRRHESQYAIPVLMETSLLAYNREILEKYGIHEPPSTLDELENTARKIYSESNGEIYGITMRGKRASATSQWIDFLRGFGGDWLEGDRSGMGSREAILATAYYGRLLRLYGPKSAPSNGWYESISIFMEGRAAMIYDASVFKIHYEDSSSSEIAGKVGYSLIPEGPAGTTPHISTWGLSVYSGSQNREAAWILIQWLTNEANSLQALLGGIPAARSSVWENDEFTSHDSTPQWTRASKESYALASPYWNPPVADVDRYREAVGSAIVESILGNYVASACHAAEAETNSLLENEP</sequence>
<keyword evidence="3" id="KW-0762">Sugar transport</keyword>
<dbReference type="EMBL" id="JACHGJ010000002">
    <property type="protein sequence ID" value="MBB6479997.1"/>
    <property type="molecule type" value="Genomic_DNA"/>
</dbReference>
<evidence type="ECO:0000313" key="4">
    <source>
        <dbReference type="Proteomes" id="UP000587760"/>
    </source>
</evidence>
<protein>
    <submittedName>
        <fullName evidence="3">Multiple sugar transport system substrate-binding protein</fullName>
    </submittedName>
</protein>